<dbReference type="Gene3D" id="1.20.1580.10">
    <property type="entry name" value="ABC transporter ATPase like domain"/>
    <property type="match status" value="2"/>
</dbReference>
<evidence type="ECO:0000256" key="13">
    <source>
        <dbReference type="ARBA" id="ARBA00023204"/>
    </source>
</evidence>
<comment type="caution">
    <text evidence="19">The sequence shown here is derived from an EMBL/GenBank/DDBJ whole genome shotgun (WGS) entry which is preliminary data.</text>
</comment>
<keyword evidence="2 17" id="KW-0963">Cytoplasm</keyword>
<dbReference type="InterPro" id="IPR027417">
    <property type="entry name" value="P-loop_NTPase"/>
</dbReference>
<evidence type="ECO:0000256" key="16">
    <source>
        <dbReference type="ARBA" id="ARBA00042156"/>
    </source>
</evidence>
<dbReference type="HAMAP" id="MF_00205">
    <property type="entry name" value="UvrA"/>
    <property type="match status" value="1"/>
</dbReference>
<evidence type="ECO:0000256" key="17">
    <source>
        <dbReference type="HAMAP-Rule" id="MF_00205"/>
    </source>
</evidence>
<keyword evidence="11 17" id="KW-0267">Excision nuclease</keyword>
<keyword evidence="4 17" id="KW-0677">Repeat</keyword>
<evidence type="ECO:0000256" key="8">
    <source>
        <dbReference type="ARBA" id="ARBA00022771"/>
    </source>
</evidence>
<evidence type="ECO:0000256" key="15">
    <source>
        <dbReference type="ARBA" id="ARBA00039316"/>
    </source>
</evidence>
<keyword evidence="3 17" id="KW-0479">Metal-binding</keyword>
<evidence type="ECO:0000259" key="18">
    <source>
        <dbReference type="PROSITE" id="PS50893"/>
    </source>
</evidence>
<keyword evidence="5 17" id="KW-0547">Nucleotide-binding</keyword>
<evidence type="ECO:0000256" key="14">
    <source>
        <dbReference type="ARBA" id="ARBA00038000"/>
    </source>
</evidence>
<dbReference type="GO" id="GO:0016787">
    <property type="term" value="F:hydrolase activity"/>
    <property type="evidence" value="ECO:0007669"/>
    <property type="project" value="UniProtKB-KW"/>
</dbReference>
<dbReference type="PANTHER" id="PTHR43152:SF3">
    <property type="entry name" value="UVRABC SYSTEM PROTEIN A"/>
    <property type="match status" value="1"/>
</dbReference>
<dbReference type="EMBL" id="JACTNG010000005">
    <property type="protein sequence ID" value="MBO1079542.1"/>
    <property type="molecule type" value="Genomic_DNA"/>
</dbReference>
<dbReference type="InterPro" id="IPR041552">
    <property type="entry name" value="UvrA_DNA-bd"/>
</dbReference>
<dbReference type="SUPFAM" id="SSF52540">
    <property type="entry name" value="P-loop containing nucleoside triphosphate hydrolases"/>
    <property type="match status" value="2"/>
</dbReference>
<name>A0ABS3KQ35_9PROT</name>
<evidence type="ECO:0000256" key="3">
    <source>
        <dbReference type="ARBA" id="ARBA00022723"/>
    </source>
</evidence>
<keyword evidence="12 17" id="KW-0238">DNA-binding</keyword>
<protein>
    <recommendedName>
        <fullName evidence="15 17">UvrABC system protein A</fullName>
        <shortName evidence="17">UvrA protein</shortName>
    </recommendedName>
    <alternativeName>
        <fullName evidence="16 17">Excinuclease ABC subunit A</fullName>
    </alternativeName>
</protein>
<comment type="subcellular location">
    <subcellularLocation>
        <location evidence="1 17">Cytoplasm</location>
    </subcellularLocation>
</comment>
<dbReference type="PROSITE" id="PS00211">
    <property type="entry name" value="ABC_TRANSPORTER_1"/>
    <property type="match status" value="2"/>
</dbReference>
<dbReference type="CDD" id="cd03270">
    <property type="entry name" value="ABC_UvrA_I"/>
    <property type="match status" value="1"/>
</dbReference>
<keyword evidence="8 17" id="KW-0863">Zinc-finger</keyword>
<feature type="binding site" evidence="17">
    <location>
        <begin position="44"/>
        <end position="51"/>
    </location>
    <ligand>
        <name>ATP</name>
        <dbReference type="ChEBI" id="CHEBI:30616"/>
    </ligand>
</feature>
<comment type="subunit">
    <text evidence="17">Forms a heterotetramer with UvrB during the search for lesions.</text>
</comment>
<dbReference type="PROSITE" id="PS50893">
    <property type="entry name" value="ABC_TRANSPORTER_2"/>
    <property type="match status" value="1"/>
</dbReference>
<keyword evidence="20" id="KW-1185">Reference proteome</keyword>
<evidence type="ECO:0000256" key="12">
    <source>
        <dbReference type="ARBA" id="ARBA00023125"/>
    </source>
</evidence>
<keyword evidence="9 17" id="KW-0862">Zinc</keyword>
<dbReference type="InterPro" id="IPR013815">
    <property type="entry name" value="ATP_grasp_subdomain_1"/>
</dbReference>
<keyword evidence="17" id="KW-0742">SOS response</keyword>
<evidence type="ECO:0000256" key="7">
    <source>
        <dbReference type="ARBA" id="ARBA00022769"/>
    </source>
</evidence>
<keyword evidence="13 17" id="KW-0234">DNA repair</keyword>
<evidence type="ECO:0000256" key="4">
    <source>
        <dbReference type="ARBA" id="ARBA00022737"/>
    </source>
</evidence>
<dbReference type="CDD" id="cd03271">
    <property type="entry name" value="ABC_UvrA_II"/>
    <property type="match status" value="1"/>
</dbReference>
<organism evidence="19 20">
    <name type="scientific">Roseomonas haemaphysalidis</name>
    <dbReference type="NCBI Taxonomy" id="2768162"/>
    <lineage>
        <taxon>Bacteria</taxon>
        <taxon>Pseudomonadati</taxon>
        <taxon>Pseudomonadota</taxon>
        <taxon>Alphaproteobacteria</taxon>
        <taxon>Acetobacterales</taxon>
        <taxon>Roseomonadaceae</taxon>
        <taxon>Roseomonas</taxon>
    </lineage>
</organism>
<evidence type="ECO:0000256" key="1">
    <source>
        <dbReference type="ARBA" id="ARBA00004496"/>
    </source>
</evidence>
<feature type="domain" description="ABC transporter" evidence="18">
    <location>
        <begin position="621"/>
        <end position="950"/>
    </location>
</feature>
<dbReference type="NCBIfam" id="TIGR00630">
    <property type="entry name" value="uvra"/>
    <property type="match status" value="1"/>
</dbReference>
<keyword evidence="7 17" id="KW-0228">DNA excision</keyword>
<reference evidence="19 20" key="1">
    <citation type="submission" date="2020-09" db="EMBL/GenBank/DDBJ databases">
        <title>Roseomonas.</title>
        <authorList>
            <person name="Zhu W."/>
        </authorList>
    </citation>
    <scope>NUCLEOTIDE SEQUENCE [LARGE SCALE GENOMIC DNA]</scope>
    <source>
        <strain evidence="19 20">573</strain>
    </source>
</reference>
<comment type="function">
    <text evidence="17">The UvrABC repair system catalyzes the recognition and processing of DNA lesions. UvrA is an ATPase and a DNA-binding protein. A damage recognition complex composed of 2 UvrA and 2 UvrB subunits scans DNA for abnormalities. When the presence of a lesion has been verified by UvrB, the UvrA molecules dissociate.</text>
</comment>
<sequence>MTKLKPIPASTSQSGEIRVRGARQHNLKNVDIDIPKGTLTVITGLSGSGKSSLAFDTIYAEGQRRYVESLSAYARQFLQLMQKPDVDSIEGLSPAISIEQKTTSHNPRSTVGTVTEIHDYMRLLWARAGIPYSPATGLPIEAQTVSQMVDRVLAMPEGTRLLLLAPAVRGKKGEFKKELAEYQRRGFERVKINGTIMRIEEAPALDKRKKHDIEVVVDRVVVGAEGLAQRLADSFESALGLADGIAYADPADGGERTVFSSRYACPVSGFTLEEIEPRLFSFNSPQGACPVCDGLGTENFFDPHLAVPDDARSLADGAIAPWAGNGAAYYDQTLESLARHFKVKMSTPWRDLPSAVQDALMNGTGNEVVTLSYKDGLRKYDVKKAFEGVLPNLARRLRESDNPWVREDLSRYQAEQPCHVCRGARLKPEALSVRCADLNIAQASDLSIRKALPWFEGVEKQLSPQRAEIARRILKEIIDRLRFLLDVGLDYLTLARGSATLSGGESQRIRLASQIGSGLTGVLYVLDEPSIGLHQRDNERLLGTLRRLRDLGNTVLVVEHDEDAIRTADHLIDIGPAAGAGGGRVIAQGTPAEVEKNPDSVTGAYLSGRRSIVVPEERRAFDKKRMLRVVGATGNNLHDLTASIPLGTFTCVTGVSGGGKSTFVIETLYKAAARRLMGAGTVPSAHERIEGLEHLDKIIDIDQSPIGRTPRSNPATYTGLFAPIRDWFAELPDSRARGYKAGRFSFNVKGGRCEACQGDGVLKIEMHFLPDVYVTCDTCKGKRYNRETLEVKFRGKSISDVLEMTVEEGLEFFSAVPAIREKLRVLTEVGLGYIHLGQQATTLSGGEAQRIKLSKELSRRATGRTLYILDEPTTGLHFEDVKKLLEVLHQLVATGNTVVVIEHNLEVIKTADWILDLGPEGGDGGGRIVAEGTPEEVAKVAGSHTGRFLAPLLPVRDAKPAPKRVRKAG</sequence>
<evidence type="ECO:0000313" key="19">
    <source>
        <dbReference type="EMBL" id="MBO1079542.1"/>
    </source>
</evidence>
<proteinExistence type="inferred from homology"/>
<feature type="zinc finger region" description="C4-type" evidence="17">
    <location>
        <begin position="753"/>
        <end position="779"/>
    </location>
</feature>
<evidence type="ECO:0000256" key="9">
    <source>
        <dbReference type="ARBA" id="ARBA00022833"/>
    </source>
</evidence>
<dbReference type="Pfam" id="PF17755">
    <property type="entry name" value="UvrA_DNA-bind"/>
    <property type="match status" value="1"/>
</dbReference>
<dbReference type="InterPro" id="IPR041102">
    <property type="entry name" value="UvrA_inter"/>
</dbReference>
<dbReference type="NCBIfam" id="NF001503">
    <property type="entry name" value="PRK00349.1"/>
    <property type="match status" value="1"/>
</dbReference>
<evidence type="ECO:0000256" key="2">
    <source>
        <dbReference type="ARBA" id="ARBA00022490"/>
    </source>
</evidence>
<dbReference type="InterPro" id="IPR017871">
    <property type="entry name" value="ABC_transporter-like_CS"/>
</dbReference>
<dbReference type="InterPro" id="IPR003439">
    <property type="entry name" value="ABC_transporter-like_ATP-bd"/>
</dbReference>
<keyword evidence="6 17" id="KW-0227">DNA damage</keyword>
<evidence type="ECO:0000313" key="20">
    <source>
        <dbReference type="Proteomes" id="UP001518989"/>
    </source>
</evidence>
<keyword evidence="19" id="KW-0378">Hydrolase</keyword>
<evidence type="ECO:0000256" key="5">
    <source>
        <dbReference type="ARBA" id="ARBA00022741"/>
    </source>
</evidence>
<evidence type="ECO:0000256" key="11">
    <source>
        <dbReference type="ARBA" id="ARBA00022881"/>
    </source>
</evidence>
<gene>
    <name evidence="17 19" type="primary">uvrA</name>
    <name evidence="19" type="ORF">IAI61_10910</name>
</gene>
<accession>A0ABS3KQ35</accession>
<dbReference type="PANTHER" id="PTHR43152">
    <property type="entry name" value="UVRABC SYSTEM PROTEIN A"/>
    <property type="match status" value="1"/>
</dbReference>
<dbReference type="Gene3D" id="1.10.8.280">
    <property type="entry name" value="ABC transporter ATPase domain-like"/>
    <property type="match status" value="1"/>
</dbReference>
<comment type="caution">
    <text evidence="17">Lacks conserved residue(s) required for the propagation of feature annotation.</text>
</comment>
<feature type="binding site" evidence="17">
    <location>
        <begin position="654"/>
        <end position="661"/>
    </location>
    <ligand>
        <name>ATP</name>
        <dbReference type="ChEBI" id="CHEBI:30616"/>
    </ligand>
</feature>
<dbReference type="Gene3D" id="3.30.1490.20">
    <property type="entry name" value="ATP-grasp fold, A domain"/>
    <property type="match status" value="1"/>
</dbReference>
<keyword evidence="10 17" id="KW-0067">ATP-binding</keyword>
<dbReference type="RefSeq" id="WP_207417191.1">
    <property type="nucleotide sequence ID" value="NZ_CP061177.1"/>
</dbReference>
<dbReference type="Gene3D" id="3.40.50.300">
    <property type="entry name" value="P-loop containing nucleotide triphosphate hydrolases"/>
    <property type="match status" value="2"/>
</dbReference>
<dbReference type="InterPro" id="IPR004602">
    <property type="entry name" value="UvrA"/>
</dbReference>
<evidence type="ECO:0000256" key="10">
    <source>
        <dbReference type="ARBA" id="ARBA00022840"/>
    </source>
</evidence>
<dbReference type="Pfam" id="PF17760">
    <property type="entry name" value="UvrA_inter"/>
    <property type="match status" value="1"/>
</dbReference>
<comment type="similarity">
    <text evidence="14 17">Belongs to the ABC transporter superfamily. UvrA family.</text>
</comment>
<evidence type="ECO:0000256" key="6">
    <source>
        <dbReference type="ARBA" id="ARBA00022763"/>
    </source>
</evidence>
<dbReference type="Proteomes" id="UP001518989">
    <property type="component" value="Unassembled WGS sequence"/>
</dbReference>